<evidence type="ECO:0000313" key="2">
    <source>
        <dbReference type="EMBL" id="PIQ75508.1"/>
    </source>
</evidence>
<dbReference type="AlphaFoldDB" id="A0A2H0KTN3"/>
<evidence type="ECO:0000313" key="3">
    <source>
        <dbReference type="Proteomes" id="UP000229317"/>
    </source>
</evidence>
<name>A0A2H0KTN3_9BACT</name>
<evidence type="ECO:0000256" key="1">
    <source>
        <dbReference type="SAM" id="Phobius"/>
    </source>
</evidence>
<keyword evidence="1" id="KW-1133">Transmembrane helix</keyword>
<organism evidence="2 3">
    <name type="scientific">Candidatus Portnoybacteria bacterium CG11_big_fil_rev_8_21_14_0_20_40_15</name>
    <dbReference type="NCBI Taxonomy" id="1974817"/>
    <lineage>
        <taxon>Bacteria</taxon>
        <taxon>Candidatus Portnoyibacteriota</taxon>
    </lineage>
</organism>
<protein>
    <submittedName>
        <fullName evidence="2">Uncharacterized protein</fullName>
    </submittedName>
</protein>
<feature type="transmembrane region" description="Helical" evidence="1">
    <location>
        <begin position="9"/>
        <end position="30"/>
    </location>
</feature>
<accession>A0A2H0KTN3</accession>
<dbReference type="EMBL" id="PCVO01000013">
    <property type="protein sequence ID" value="PIQ75508.1"/>
    <property type="molecule type" value="Genomic_DNA"/>
</dbReference>
<keyword evidence="1" id="KW-0472">Membrane</keyword>
<comment type="caution">
    <text evidence="2">The sequence shown here is derived from an EMBL/GenBank/DDBJ whole genome shotgun (WGS) entry which is preliminary data.</text>
</comment>
<gene>
    <name evidence="2" type="ORF">COV84_00880</name>
</gene>
<keyword evidence="1" id="KW-0812">Transmembrane</keyword>
<dbReference type="Proteomes" id="UP000229317">
    <property type="component" value="Unassembled WGS sequence"/>
</dbReference>
<sequence length="273" mass="30761">MAYRIRKQITISIIVILFLALVGVGVYYVFLKPGPTCFDGIKNQDEEEIDCGGSQCVSCEIKTLKEVEVVWTQVIPLVPGVYDLAAKIRNPNPNFGNPGVKYEFQLKDKSGQIVGKKSGMTFILPNSTKYIIENNFQGQGQIDSVQIKIDTGENLSWLKLKNYQTPDIYVKGKKFEIRNETNFFAEASGVVKNSTTFGFDKVDADIVLFDSNSKLIGAAKSEMRTLKAGEERYFSVRWFSPIAGEVKFFDMQAETNLFSDDNYMRVYGVPQEQ</sequence>
<proteinExistence type="predicted"/>
<reference evidence="2 3" key="1">
    <citation type="submission" date="2017-09" db="EMBL/GenBank/DDBJ databases">
        <title>Depth-based differentiation of microbial function through sediment-hosted aquifers and enrichment of novel symbionts in the deep terrestrial subsurface.</title>
        <authorList>
            <person name="Probst A.J."/>
            <person name="Ladd B."/>
            <person name="Jarett J.K."/>
            <person name="Geller-Mcgrath D.E."/>
            <person name="Sieber C.M."/>
            <person name="Emerson J.B."/>
            <person name="Anantharaman K."/>
            <person name="Thomas B.C."/>
            <person name="Malmstrom R."/>
            <person name="Stieglmeier M."/>
            <person name="Klingl A."/>
            <person name="Woyke T."/>
            <person name="Ryan C.M."/>
            <person name="Banfield J.F."/>
        </authorList>
    </citation>
    <scope>NUCLEOTIDE SEQUENCE [LARGE SCALE GENOMIC DNA]</scope>
    <source>
        <strain evidence="2">CG11_big_fil_rev_8_21_14_0_20_40_15</strain>
    </source>
</reference>